<proteinExistence type="predicted"/>
<dbReference type="PANTHER" id="PTHR47245">
    <property type="entry name" value="PEPTIDYLPROLYL ISOMERASE"/>
    <property type="match status" value="1"/>
</dbReference>
<dbReference type="RefSeq" id="WP_151865428.1">
    <property type="nucleotide sequence ID" value="NZ_WBZB01000014.1"/>
</dbReference>
<evidence type="ECO:0000259" key="2">
    <source>
        <dbReference type="PROSITE" id="PS50198"/>
    </source>
</evidence>
<protein>
    <submittedName>
        <fullName evidence="3">Peptidylprolyl isomerase</fullName>
    </submittedName>
</protein>
<name>A0A833MAK8_9FIRM</name>
<dbReference type="AlphaFoldDB" id="A0A833MAK8"/>
<dbReference type="InterPro" id="IPR046357">
    <property type="entry name" value="PPIase_dom_sf"/>
</dbReference>
<dbReference type="EMBL" id="WBZB01000014">
    <property type="protein sequence ID" value="KAB3531149.1"/>
    <property type="molecule type" value="Genomic_DNA"/>
</dbReference>
<evidence type="ECO:0000313" key="4">
    <source>
        <dbReference type="Proteomes" id="UP000465601"/>
    </source>
</evidence>
<keyword evidence="4" id="KW-1185">Reference proteome</keyword>
<dbReference type="PROSITE" id="PS50198">
    <property type="entry name" value="PPIC_PPIASE_2"/>
    <property type="match status" value="1"/>
</dbReference>
<dbReference type="OrthoDB" id="14196at2"/>
<gene>
    <name evidence="3" type="ORF">F8153_05820</name>
</gene>
<keyword evidence="1 3" id="KW-0413">Isomerase</keyword>
<dbReference type="PROSITE" id="PS01096">
    <property type="entry name" value="PPIC_PPIASE_1"/>
    <property type="match status" value="1"/>
</dbReference>
<accession>A0A833MAK8</accession>
<feature type="domain" description="PpiC" evidence="2">
    <location>
        <begin position="114"/>
        <end position="203"/>
    </location>
</feature>
<evidence type="ECO:0000256" key="1">
    <source>
        <dbReference type="PROSITE-ProRule" id="PRU00278"/>
    </source>
</evidence>
<dbReference type="GO" id="GO:0003755">
    <property type="term" value="F:peptidyl-prolyl cis-trans isomerase activity"/>
    <property type="evidence" value="ECO:0007669"/>
    <property type="project" value="UniProtKB-KW"/>
</dbReference>
<reference evidence="3 4" key="1">
    <citation type="submission" date="2019-10" db="EMBL/GenBank/DDBJ databases">
        <title>Alkaliphilus serpentinus sp. nov. and Alkaliphilus pronyensis sp. nov., two novel anaerobic alkaliphilic species isolated from the serpentinized-hosted hydrothermal field of the Prony Bay (New Caledonia).</title>
        <authorList>
            <person name="Postec A."/>
        </authorList>
    </citation>
    <scope>NUCLEOTIDE SEQUENCE [LARGE SCALE GENOMIC DNA]</scope>
    <source>
        <strain evidence="3 4">LacT</strain>
    </source>
</reference>
<comment type="caution">
    <text evidence="3">The sequence shown here is derived from an EMBL/GenBank/DDBJ whole genome shotgun (WGS) entry which is preliminary data.</text>
</comment>
<dbReference type="InterPro" id="IPR050245">
    <property type="entry name" value="PrsA_foldase"/>
</dbReference>
<dbReference type="Pfam" id="PF13616">
    <property type="entry name" value="Rotamase_3"/>
    <property type="match status" value="1"/>
</dbReference>
<dbReference type="Gene3D" id="1.10.8.1040">
    <property type="match status" value="1"/>
</dbReference>
<dbReference type="InterPro" id="IPR000297">
    <property type="entry name" value="PPIase_PpiC"/>
</dbReference>
<keyword evidence="1" id="KW-0697">Rotamase</keyword>
<dbReference type="Proteomes" id="UP000465601">
    <property type="component" value="Unassembled WGS sequence"/>
</dbReference>
<sequence>MKKENVLAVVGEKVITQNDVDTILNNIDPQQAMKYYSEDGKKRLIEELVNQELLYLDALDHNLQNDELYIAEVERLKTSLLKQYAINKAIANADVDESELKAYYDNNPAQFKAPESLRGRHILVEGEESALKVIDEIKGGLSFEEAANKYSKCPSNANGGDLGYFTKGRMVPEFEAAAFDLKLNELSQPVKTQFGYHIIEITDKKSEATRSFDDVKDQLSQQLLAQKQQQLFLDKVEALKEKYPVELHI</sequence>
<dbReference type="SUPFAM" id="SSF109998">
    <property type="entry name" value="Triger factor/SurA peptide-binding domain-like"/>
    <property type="match status" value="1"/>
</dbReference>
<dbReference type="SUPFAM" id="SSF54534">
    <property type="entry name" value="FKBP-like"/>
    <property type="match status" value="1"/>
</dbReference>
<dbReference type="Gene3D" id="3.10.50.40">
    <property type="match status" value="1"/>
</dbReference>
<evidence type="ECO:0000313" key="3">
    <source>
        <dbReference type="EMBL" id="KAB3531149.1"/>
    </source>
</evidence>
<dbReference type="InterPro" id="IPR023058">
    <property type="entry name" value="PPIase_PpiC_CS"/>
</dbReference>
<dbReference type="InterPro" id="IPR027304">
    <property type="entry name" value="Trigger_fact/SurA_dom_sf"/>
</dbReference>
<organism evidence="3 4">
    <name type="scientific">Alkaliphilus serpentinus</name>
    <dbReference type="NCBI Taxonomy" id="1482731"/>
    <lineage>
        <taxon>Bacteria</taxon>
        <taxon>Bacillati</taxon>
        <taxon>Bacillota</taxon>
        <taxon>Clostridia</taxon>
        <taxon>Peptostreptococcales</taxon>
        <taxon>Natronincolaceae</taxon>
        <taxon>Alkaliphilus</taxon>
    </lineage>
</organism>
<dbReference type="PANTHER" id="PTHR47245:SF2">
    <property type="entry name" value="PEPTIDYL-PROLYL CIS-TRANS ISOMERASE HP_0175-RELATED"/>
    <property type="match status" value="1"/>
</dbReference>